<dbReference type="SFLD" id="SFLDS00029">
    <property type="entry name" value="Radical_SAM"/>
    <property type="match status" value="1"/>
</dbReference>
<evidence type="ECO:0000256" key="5">
    <source>
        <dbReference type="ARBA" id="ARBA00023004"/>
    </source>
</evidence>
<feature type="domain" description="Radical SAM core" evidence="7">
    <location>
        <begin position="18"/>
        <end position="239"/>
    </location>
</feature>
<evidence type="ECO:0000256" key="3">
    <source>
        <dbReference type="ARBA" id="ARBA00022691"/>
    </source>
</evidence>
<dbReference type="NCBIfam" id="TIGR04053">
    <property type="entry name" value="TIGR04053 family radical SAM/SPASM domain-containing protein"/>
    <property type="match status" value="1"/>
</dbReference>
<dbReference type="PANTHER" id="PTHR11228:SF34">
    <property type="entry name" value="TUNGSTEN-CONTAINING ALDEHYDE FERREDOXIN OXIDOREDUCTASE COFACTOR MODIFYING PROTEIN"/>
    <property type="match status" value="1"/>
</dbReference>
<dbReference type="Pfam" id="PF04055">
    <property type="entry name" value="Radical_SAM"/>
    <property type="match status" value="1"/>
</dbReference>
<dbReference type="CDD" id="cd01335">
    <property type="entry name" value="Radical_SAM"/>
    <property type="match status" value="1"/>
</dbReference>
<dbReference type="GO" id="GO:0051539">
    <property type="term" value="F:4 iron, 4 sulfur cluster binding"/>
    <property type="evidence" value="ECO:0007669"/>
    <property type="project" value="UniProtKB-KW"/>
</dbReference>
<keyword evidence="4" id="KW-0479">Metal-binding</keyword>
<dbReference type="PANTHER" id="PTHR11228">
    <property type="entry name" value="RADICAL SAM DOMAIN PROTEIN"/>
    <property type="match status" value="1"/>
</dbReference>
<keyword evidence="5" id="KW-0408">Iron</keyword>
<evidence type="ECO:0000256" key="2">
    <source>
        <dbReference type="ARBA" id="ARBA00022485"/>
    </source>
</evidence>
<accession>A0A1H9SWI1</accession>
<dbReference type="GO" id="GO:0046872">
    <property type="term" value="F:metal ion binding"/>
    <property type="evidence" value="ECO:0007669"/>
    <property type="project" value="UniProtKB-KW"/>
</dbReference>
<dbReference type="PIRSF" id="PIRSF037420">
    <property type="entry name" value="PQQ_syn_pqqE"/>
    <property type="match status" value="1"/>
</dbReference>
<dbReference type="PROSITE" id="PS51918">
    <property type="entry name" value="RADICAL_SAM"/>
    <property type="match status" value="1"/>
</dbReference>
<dbReference type="RefSeq" id="WP_091970019.1">
    <property type="nucleotide sequence ID" value="NZ_FOGZ01000016.1"/>
</dbReference>
<comment type="cofactor">
    <cofactor evidence="1">
        <name>[4Fe-4S] cluster</name>
        <dbReference type="ChEBI" id="CHEBI:49883"/>
    </cofactor>
</comment>
<keyword evidence="9" id="KW-1185">Reference proteome</keyword>
<dbReference type="InterPro" id="IPR007197">
    <property type="entry name" value="rSAM"/>
</dbReference>
<dbReference type="Proteomes" id="UP000198815">
    <property type="component" value="Unassembled WGS sequence"/>
</dbReference>
<dbReference type="SFLD" id="SFLDG01386">
    <property type="entry name" value="main_SPASM_domain-containing"/>
    <property type="match status" value="1"/>
</dbReference>
<dbReference type="CDD" id="cd21123">
    <property type="entry name" value="SPASM_MftC-like"/>
    <property type="match status" value="1"/>
</dbReference>
<gene>
    <name evidence="8" type="ORF">SAMN05443377_11627</name>
</gene>
<dbReference type="InterPro" id="IPR050377">
    <property type="entry name" value="Radical_SAM_PqqE_MftC-like"/>
</dbReference>
<dbReference type="InterPro" id="IPR017200">
    <property type="entry name" value="PqqE-like"/>
</dbReference>
<dbReference type="AlphaFoldDB" id="A0A1H9SWI1"/>
<dbReference type="InterPro" id="IPR058240">
    <property type="entry name" value="rSAM_sf"/>
</dbReference>
<protein>
    <submittedName>
        <fullName evidence="8">Radical SAM protein, BA_1875 family</fullName>
    </submittedName>
</protein>
<name>A0A1H9SWI1_9ACTN</name>
<evidence type="ECO:0000256" key="4">
    <source>
        <dbReference type="ARBA" id="ARBA00022723"/>
    </source>
</evidence>
<keyword evidence="2" id="KW-0004">4Fe-4S</keyword>
<evidence type="ECO:0000256" key="1">
    <source>
        <dbReference type="ARBA" id="ARBA00001966"/>
    </source>
</evidence>
<dbReference type="OrthoDB" id="9782387at2"/>
<dbReference type="STRING" id="64702.SAMN05443377_11627"/>
<organism evidence="8 9">
    <name type="scientific">Propionibacterium cyclohexanicum</name>
    <dbReference type="NCBI Taxonomy" id="64702"/>
    <lineage>
        <taxon>Bacteria</taxon>
        <taxon>Bacillati</taxon>
        <taxon>Actinomycetota</taxon>
        <taxon>Actinomycetes</taxon>
        <taxon>Propionibacteriales</taxon>
        <taxon>Propionibacteriaceae</taxon>
        <taxon>Propionibacterium</taxon>
    </lineage>
</organism>
<dbReference type="Gene3D" id="3.20.20.70">
    <property type="entry name" value="Aldolase class I"/>
    <property type="match status" value="1"/>
</dbReference>
<dbReference type="SFLD" id="SFLDG01067">
    <property type="entry name" value="SPASM/twitch_domain_containing"/>
    <property type="match status" value="1"/>
</dbReference>
<sequence>MPRPAGIGSVKPVNWAYDRAPMIIYWELTTACALACRHCRATAQPEPAPGELSTSEALALLDDITRFGTPAPHVIMTGGDPMRRGDLDELIRGANDRGLGVSLAPAVTPLLSKQRMAEMKALNVQAMSLSLDGSVAEHHDGVRQVPGTFDATLAALAQANEVGIPVQINTLITDQTVHDLDAMYELLTHYEIMQWSLFFLISVGRGAQLTEMSPGDAERTLIEWGQRAHDAPFRIKTTEAMQYRRITAQRLLRAGKTREEIENSKASRGFGIRDGNGIVFVSHLGEVMPSGFLPTSVGNVRERSLVELYRDTELMKALRRPEEFKGSCGVCEFNRWCGGSRARAAAWTGDPLESDPLCPYVPRSMRGHDRREPSLV</sequence>
<dbReference type="EMBL" id="FOGZ01000016">
    <property type="protein sequence ID" value="SER88739.1"/>
    <property type="molecule type" value="Genomic_DNA"/>
</dbReference>
<keyword evidence="6" id="KW-0411">Iron-sulfur</keyword>
<evidence type="ECO:0000313" key="8">
    <source>
        <dbReference type="EMBL" id="SER88739.1"/>
    </source>
</evidence>
<proteinExistence type="predicted"/>
<reference evidence="8 9" key="1">
    <citation type="submission" date="2016-10" db="EMBL/GenBank/DDBJ databases">
        <authorList>
            <person name="de Groot N.N."/>
        </authorList>
    </citation>
    <scope>NUCLEOTIDE SEQUENCE [LARGE SCALE GENOMIC DNA]</scope>
    <source>
        <strain evidence="8 9">DSM 16859</strain>
    </source>
</reference>
<keyword evidence="3" id="KW-0949">S-adenosyl-L-methionine</keyword>
<evidence type="ECO:0000256" key="6">
    <source>
        <dbReference type="ARBA" id="ARBA00023014"/>
    </source>
</evidence>
<dbReference type="GO" id="GO:0003824">
    <property type="term" value="F:catalytic activity"/>
    <property type="evidence" value="ECO:0007669"/>
    <property type="project" value="InterPro"/>
</dbReference>
<evidence type="ECO:0000313" key="9">
    <source>
        <dbReference type="Proteomes" id="UP000198815"/>
    </source>
</evidence>
<evidence type="ECO:0000259" key="7">
    <source>
        <dbReference type="PROSITE" id="PS51918"/>
    </source>
</evidence>
<dbReference type="InterPro" id="IPR013785">
    <property type="entry name" value="Aldolase_TIM"/>
</dbReference>
<dbReference type="SUPFAM" id="SSF102114">
    <property type="entry name" value="Radical SAM enzymes"/>
    <property type="match status" value="1"/>
</dbReference>